<dbReference type="RefSeq" id="WP_308479484.1">
    <property type="nucleotide sequence ID" value="NZ_OY726397.1"/>
</dbReference>
<reference evidence="1 2" key="1">
    <citation type="submission" date="2023-08" db="EMBL/GenBank/DDBJ databases">
        <authorList>
            <person name="Folkvardsen B D."/>
            <person name="Norman A."/>
        </authorList>
    </citation>
    <scope>NUCLEOTIDE SEQUENCE [LARGE SCALE GENOMIC DNA]</scope>
    <source>
        <strain evidence="1 2">Mu0053</strain>
    </source>
</reference>
<gene>
    <name evidence="1" type="ORF">MU0053_004172</name>
</gene>
<dbReference type="PROSITE" id="PS51257">
    <property type="entry name" value="PROKAR_LIPOPROTEIN"/>
    <property type="match status" value="1"/>
</dbReference>
<organism evidence="1 2">
    <name type="scientific">[Mycobacterium] burgundiense</name>
    <dbReference type="NCBI Taxonomy" id="3064286"/>
    <lineage>
        <taxon>Bacteria</taxon>
        <taxon>Bacillati</taxon>
        <taxon>Actinomycetota</taxon>
        <taxon>Actinomycetes</taxon>
        <taxon>Mycobacteriales</taxon>
        <taxon>Mycobacteriaceae</taxon>
        <taxon>Mycolicibacterium</taxon>
    </lineage>
</organism>
<proteinExistence type="predicted"/>
<keyword evidence="2" id="KW-1185">Reference proteome</keyword>
<evidence type="ECO:0000313" key="1">
    <source>
        <dbReference type="EMBL" id="CAJ1509404.1"/>
    </source>
</evidence>
<dbReference type="EMBL" id="OY726397">
    <property type="protein sequence ID" value="CAJ1509404.1"/>
    <property type="molecule type" value="Genomic_DNA"/>
</dbReference>
<evidence type="ECO:0008006" key="3">
    <source>
        <dbReference type="Google" id="ProtNLM"/>
    </source>
</evidence>
<dbReference type="Proteomes" id="UP001190465">
    <property type="component" value="Chromosome"/>
</dbReference>
<protein>
    <recommendedName>
        <fullName evidence="3">Lipoprotein</fullName>
    </recommendedName>
</protein>
<accession>A0ABM9M333</accession>
<sequence>MDTLRAILVAAALLLTSCGHDPGTAATYGASTADIGAAQQVLGWNISVANLRFAADHVLVDIDAAVADADPEADHAKPEDLRFGLYGGLIHPIEATGLGSCQRVVGSDIRPLATAAPDRLSGTVCLGPIRDQSQVRGVYAYSPRERIPGTVVAYPAAYPVGLPPTNAADSGLELSATSVEAWRADGTALTPAALGDADAFTGGGYMLLGLRIQALGARYRDDSAARGGPMMVLVAPTLPPPGLSPACSVYGSSVLVLPDASYDSVQLEASLCTQGEINEALLYATVSVVGTRAAVWLANNDRDDRGGGR</sequence>
<evidence type="ECO:0000313" key="2">
    <source>
        <dbReference type="Proteomes" id="UP001190465"/>
    </source>
</evidence>
<name>A0ABM9M333_9MYCO</name>